<evidence type="ECO:0000313" key="1">
    <source>
        <dbReference type="EMBL" id="KAK4210292.1"/>
    </source>
</evidence>
<dbReference type="Proteomes" id="UP001301769">
    <property type="component" value="Unassembled WGS sequence"/>
</dbReference>
<dbReference type="EMBL" id="MU858178">
    <property type="protein sequence ID" value="KAK4210292.1"/>
    <property type="molecule type" value="Genomic_DNA"/>
</dbReference>
<comment type="caution">
    <text evidence="1">The sequence shown here is derived from an EMBL/GenBank/DDBJ whole genome shotgun (WGS) entry which is preliminary data.</text>
</comment>
<name>A0AAN7B520_9PEZI</name>
<reference evidence="1" key="2">
    <citation type="submission" date="2023-05" db="EMBL/GenBank/DDBJ databases">
        <authorList>
            <consortium name="Lawrence Berkeley National Laboratory"/>
            <person name="Steindorff A."/>
            <person name="Hensen N."/>
            <person name="Bonometti L."/>
            <person name="Westerberg I."/>
            <person name="Brannstrom I.O."/>
            <person name="Guillou S."/>
            <person name="Cros-Aarteil S."/>
            <person name="Calhoun S."/>
            <person name="Haridas S."/>
            <person name="Kuo A."/>
            <person name="Mondo S."/>
            <person name="Pangilinan J."/>
            <person name="Riley R."/>
            <person name="Labutti K."/>
            <person name="Andreopoulos B."/>
            <person name="Lipzen A."/>
            <person name="Chen C."/>
            <person name="Yanf M."/>
            <person name="Daum C."/>
            <person name="Ng V."/>
            <person name="Clum A."/>
            <person name="Ohm R."/>
            <person name="Martin F."/>
            <person name="Silar P."/>
            <person name="Natvig D."/>
            <person name="Lalanne C."/>
            <person name="Gautier V."/>
            <person name="Ament-Velasquez S.L."/>
            <person name="Kruys A."/>
            <person name="Hutchinson M.I."/>
            <person name="Powell A.J."/>
            <person name="Barry K."/>
            <person name="Miller A.N."/>
            <person name="Grigoriev I.V."/>
            <person name="Debuchy R."/>
            <person name="Gladieux P."/>
            <person name="Thoren M.H."/>
            <person name="Johannesson H."/>
        </authorList>
    </citation>
    <scope>NUCLEOTIDE SEQUENCE</scope>
    <source>
        <strain evidence="1">PSN293</strain>
    </source>
</reference>
<protein>
    <submittedName>
        <fullName evidence="1">Uncharacterized protein</fullName>
    </submittedName>
</protein>
<proteinExistence type="predicted"/>
<sequence>MASFKTYWIDESCHGIGEQDFDVYIREARYLAGRAAARLQSAADTDFARVFNVIYKTPKSDNDRFPPPYLYQLMHGFGHERDWRTVLDQTRATLVDFSTNWRRTNRRQEADVRIYSDAGERWVPTSDPEAQFYDPINHIYATGELEELYEGQAFTSYRAREGVPGENPHRVTIDLREMAWEGLETNAPVSLGEVHSVISSQDLTQINIGDIGEHLITRLIFHEFMHCSAYGRDDAPGDNEGHTSGWEYCMRLTKSQACAGAESIAYLALTAGLAEMRPQNKTTGGFTIDRTWDAIPGSHDLPDPSDFDEDDMGDDDIDQELLQKLAEIRRKRQGNRKWDDVPENLAIQGTLLFYDSLTN</sequence>
<organism evidence="1 2">
    <name type="scientific">Rhypophila decipiens</name>
    <dbReference type="NCBI Taxonomy" id="261697"/>
    <lineage>
        <taxon>Eukaryota</taxon>
        <taxon>Fungi</taxon>
        <taxon>Dikarya</taxon>
        <taxon>Ascomycota</taxon>
        <taxon>Pezizomycotina</taxon>
        <taxon>Sordariomycetes</taxon>
        <taxon>Sordariomycetidae</taxon>
        <taxon>Sordariales</taxon>
        <taxon>Naviculisporaceae</taxon>
        <taxon>Rhypophila</taxon>
    </lineage>
</organism>
<gene>
    <name evidence="1" type="ORF">QBC37DRAFT_292733</name>
</gene>
<keyword evidence="2" id="KW-1185">Reference proteome</keyword>
<evidence type="ECO:0000313" key="2">
    <source>
        <dbReference type="Proteomes" id="UP001301769"/>
    </source>
</evidence>
<reference evidence="1" key="1">
    <citation type="journal article" date="2023" name="Mol. Phylogenet. Evol.">
        <title>Genome-scale phylogeny and comparative genomics of the fungal order Sordariales.</title>
        <authorList>
            <person name="Hensen N."/>
            <person name="Bonometti L."/>
            <person name="Westerberg I."/>
            <person name="Brannstrom I.O."/>
            <person name="Guillou S."/>
            <person name="Cros-Aarteil S."/>
            <person name="Calhoun S."/>
            <person name="Haridas S."/>
            <person name="Kuo A."/>
            <person name="Mondo S."/>
            <person name="Pangilinan J."/>
            <person name="Riley R."/>
            <person name="LaButti K."/>
            <person name="Andreopoulos B."/>
            <person name="Lipzen A."/>
            <person name="Chen C."/>
            <person name="Yan M."/>
            <person name="Daum C."/>
            <person name="Ng V."/>
            <person name="Clum A."/>
            <person name="Steindorff A."/>
            <person name="Ohm R.A."/>
            <person name="Martin F."/>
            <person name="Silar P."/>
            <person name="Natvig D.O."/>
            <person name="Lalanne C."/>
            <person name="Gautier V."/>
            <person name="Ament-Velasquez S.L."/>
            <person name="Kruys A."/>
            <person name="Hutchinson M.I."/>
            <person name="Powell A.J."/>
            <person name="Barry K."/>
            <person name="Miller A.N."/>
            <person name="Grigoriev I.V."/>
            <person name="Debuchy R."/>
            <person name="Gladieux P."/>
            <person name="Hiltunen Thoren M."/>
            <person name="Johannesson H."/>
        </authorList>
    </citation>
    <scope>NUCLEOTIDE SEQUENCE</scope>
    <source>
        <strain evidence="1">PSN293</strain>
    </source>
</reference>
<accession>A0AAN7B520</accession>
<dbReference type="AlphaFoldDB" id="A0AAN7B520"/>